<sequence length="153" mass="18052">MNKNNFIFSTKNFAEINWHDCKIHGLAFDEVEFKFYLDIDLILEWIEPLSNEDGYKFKVVPATLIFRNVWNLVFDIDTNLALDIDSVSMQNPHCPKNKDYVQDENEYDWNIVLQQGEISFNSIGFEIYIRKSPEIRDEQSFLLKERGGISFSI</sequence>
<protein>
    <submittedName>
        <fullName evidence="1">Uncharacterized protein</fullName>
    </submittedName>
</protein>
<dbReference type="EMBL" id="VSSQ01016153">
    <property type="protein sequence ID" value="MPM57222.1"/>
    <property type="molecule type" value="Genomic_DNA"/>
</dbReference>
<proteinExistence type="predicted"/>
<evidence type="ECO:0000313" key="1">
    <source>
        <dbReference type="EMBL" id="MPM57222.1"/>
    </source>
</evidence>
<organism evidence="1">
    <name type="scientific">bioreactor metagenome</name>
    <dbReference type="NCBI Taxonomy" id="1076179"/>
    <lineage>
        <taxon>unclassified sequences</taxon>
        <taxon>metagenomes</taxon>
        <taxon>ecological metagenomes</taxon>
    </lineage>
</organism>
<comment type="caution">
    <text evidence="1">The sequence shown here is derived from an EMBL/GenBank/DDBJ whole genome shotgun (WGS) entry which is preliminary data.</text>
</comment>
<name>A0A645AVE4_9ZZZZ</name>
<gene>
    <name evidence="1" type="ORF">SDC9_104044</name>
</gene>
<accession>A0A645AVE4</accession>
<dbReference type="AlphaFoldDB" id="A0A645AVE4"/>
<reference evidence="1" key="1">
    <citation type="submission" date="2019-08" db="EMBL/GenBank/DDBJ databases">
        <authorList>
            <person name="Kucharzyk K."/>
            <person name="Murdoch R.W."/>
            <person name="Higgins S."/>
            <person name="Loffler F."/>
        </authorList>
    </citation>
    <scope>NUCLEOTIDE SEQUENCE</scope>
</reference>